<accession>A0A8S4SAZ6</accession>
<dbReference type="Proteomes" id="UP000838756">
    <property type="component" value="Unassembled WGS sequence"/>
</dbReference>
<proteinExistence type="predicted"/>
<dbReference type="AlphaFoldDB" id="A0A8S4SAZ6"/>
<name>A0A8S4SAZ6_9NEOP</name>
<comment type="caution">
    <text evidence="1">The sequence shown here is derived from an EMBL/GenBank/DDBJ whole genome shotgun (WGS) entry which is preliminary data.</text>
</comment>
<dbReference type="EMBL" id="CAKXAJ010026160">
    <property type="protein sequence ID" value="CAH2260127.1"/>
    <property type="molecule type" value="Genomic_DNA"/>
</dbReference>
<sequence length="83" mass="9105">MALLSDFQRRLQLQTGHWVGPLGPWCQVRVESRQCDQACDNVAAICGVAATWNARGGLRPSRSEVELTNVNWQAPISQRGGSV</sequence>
<organism evidence="1 2">
    <name type="scientific">Pararge aegeria aegeria</name>
    <dbReference type="NCBI Taxonomy" id="348720"/>
    <lineage>
        <taxon>Eukaryota</taxon>
        <taxon>Metazoa</taxon>
        <taxon>Ecdysozoa</taxon>
        <taxon>Arthropoda</taxon>
        <taxon>Hexapoda</taxon>
        <taxon>Insecta</taxon>
        <taxon>Pterygota</taxon>
        <taxon>Neoptera</taxon>
        <taxon>Endopterygota</taxon>
        <taxon>Lepidoptera</taxon>
        <taxon>Glossata</taxon>
        <taxon>Ditrysia</taxon>
        <taxon>Papilionoidea</taxon>
        <taxon>Nymphalidae</taxon>
        <taxon>Satyrinae</taxon>
        <taxon>Satyrini</taxon>
        <taxon>Parargina</taxon>
        <taxon>Pararge</taxon>
    </lineage>
</organism>
<evidence type="ECO:0000313" key="1">
    <source>
        <dbReference type="EMBL" id="CAH2260127.1"/>
    </source>
</evidence>
<protein>
    <submittedName>
        <fullName evidence="1">Jg4821 protein</fullName>
    </submittedName>
</protein>
<gene>
    <name evidence="1" type="primary">jg4821</name>
    <name evidence="1" type="ORF">PAEG_LOCUS23691</name>
</gene>
<evidence type="ECO:0000313" key="2">
    <source>
        <dbReference type="Proteomes" id="UP000838756"/>
    </source>
</evidence>
<reference evidence="1" key="1">
    <citation type="submission" date="2022-03" db="EMBL/GenBank/DDBJ databases">
        <authorList>
            <person name="Lindestad O."/>
        </authorList>
    </citation>
    <scope>NUCLEOTIDE SEQUENCE</scope>
</reference>
<keyword evidence="2" id="KW-1185">Reference proteome</keyword>